<reference evidence="2" key="1">
    <citation type="submission" date="2015-09" db="EMBL/GenBank/DDBJ databases">
        <authorList>
            <consortium name="Pathogen Informatics"/>
        </authorList>
    </citation>
    <scope>NUCLEOTIDE SEQUENCE [LARGE SCALE GENOMIC DNA]</scope>
    <source>
        <strain evidence="2">Lake Konstanz</strain>
    </source>
</reference>
<keyword evidence="2" id="KW-1185">Reference proteome</keyword>
<name>A0A0S4JDY4_BODSA</name>
<accession>A0A0S4JDY4</accession>
<gene>
    <name evidence="1" type="ORF">BSAL_15125</name>
</gene>
<dbReference type="EMBL" id="CYKH01001635">
    <property type="protein sequence ID" value="CUG88380.1"/>
    <property type="molecule type" value="Genomic_DNA"/>
</dbReference>
<sequence>MHRDRHIVEPLMEHYDVCSAIFSKLGGTFTHRVRSRTAAHVSQLTVYQPSSRILPGGSLLRRLLAKCDFLAL</sequence>
<dbReference type="AlphaFoldDB" id="A0A0S4JDY4"/>
<protein>
    <submittedName>
        <fullName evidence="1">Uncharacterized protein</fullName>
    </submittedName>
</protein>
<proteinExistence type="predicted"/>
<dbReference type="VEuPathDB" id="TriTrypDB:BSAL_15125"/>
<evidence type="ECO:0000313" key="2">
    <source>
        <dbReference type="Proteomes" id="UP000051952"/>
    </source>
</evidence>
<evidence type="ECO:0000313" key="1">
    <source>
        <dbReference type="EMBL" id="CUG88380.1"/>
    </source>
</evidence>
<dbReference type="Proteomes" id="UP000051952">
    <property type="component" value="Unassembled WGS sequence"/>
</dbReference>
<organism evidence="1 2">
    <name type="scientific">Bodo saltans</name>
    <name type="common">Flagellated protozoan</name>
    <dbReference type="NCBI Taxonomy" id="75058"/>
    <lineage>
        <taxon>Eukaryota</taxon>
        <taxon>Discoba</taxon>
        <taxon>Euglenozoa</taxon>
        <taxon>Kinetoplastea</taxon>
        <taxon>Metakinetoplastina</taxon>
        <taxon>Eubodonida</taxon>
        <taxon>Bodonidae</taxon>
        <taxon>Bodo</taxon>
    </lineage>
</organism>